<dbReference type="Pfam" id="PF00899">
    <property type="entry name" value="ThiF"/>
    <property type="match status" value="1"/>
</dbReference>
<evidence type="ECO:0000313" key="2">
    <source>
        <dbReference type="EMBL" id="KAA5546258.1"/>
    </source>
</evidence>
<dbReference type="PANTHER" id="PTHR43267:SF1">
    <property type="entry name" value="TRNA THREONYLCARBAMOYLADENOSINE DEHYDRATASE"/>
    <property type="match status" value="1"/>
</dbReference>
<evidence type="ECO:0000313" key="3">
    <source>
        <dbReference type="Proteomes" id="UP000324479"/>
    </source>
</evidence>
<dbReference type="GO" id="GO:0008641">
    <property type="term" value="F:ubiquitin-like modifier activating enzyme activity"/>
    <property type="evidence" value="ECO:0007669"/>
    <property type="project" value="InterPro"/>
</dbReference>
<dbReference type="EMBL" id="VWOX01000002">
    <property type="protein sequence ID" value="KAA5546258.1"/>
    <property type="molecule type" value="Genomic_DNA"/>
</dbReference>
<dbReference type="InterPro" id="IPR035985">
    <property type="entry name" value="Ubiquitin-activating_enz"/>
</dbReference>
<reference evidence="2 3" key="1">
    <citation type="submission" date="2019-08" db="EMBL/GenBank/DDBJ databases">
        <authorList>
            <person name="Dhanesh K."/>
            <person name="Kumar G."/>
            <person name="Sasikala C."/>
            <person name="Venkata Ramana C."/>
        </authorList>
    </citation>
    <scope>NUCLEOTIDE SEQUENCE [LARGE SCALE GENOMIC DNA]</scope>
    <source>
        <strain evidence="2 3">JC645</strain>
    </source>
</reference>
<accession>A0A5M6DFH8</accession>
<evidence type="ECO:0000259" key="1">
    <source>
        <dbReference type="Pfam" id="PF00899"/>
    </source>
</evidence>
<sequence length="325" mass="36196">MRRCQMLSEPPQLFGGNIGESTIVSGRSSQPTETRDAWNYEEAFSRNLGLIAPDEQSQLRHCRVAIPGMGGVGGLHLMTLARMGIGKFRIADADTFGVGNFNRQFGATVNTLNEPKAKTLAQSALSVNPELEIDSWTDFVDPSNVDRFLDGVDLLVDAVDFFAFDARRLLFREARRRGIWAVTAGPIGFSTAWISFDPNGMSFDEYFDLSDDMDALDRFVAFALGLAPKATHVPYFDFSYVDRETARGPSVAAACRLAAGVVGAEAVKILLGRGTMKPAPHFHQFDAYRYLLKHGKLRKGNRSITQRFKRRIMRRKMIDLGFKID</sequence>
<dbReference type="NCBIfam" id="NF006077">
    <property type="entry name" value="PRK08223.1"/>
    <property type="match status" value="1"/>
</dbReference>
<dbReference type="AlphaFoldDB" id="A0A5M6DFH8"/>
<keyword evidence="2" id="KW-0808">Transferase</keyword>
<dbReference type="PANTHER" id="PTHR43267">
    <property type="entry name" value="TRNA THREONYLCARBAMOYLADENOSINE DEHYDRATASE"/>
    <property type="match status" value="1"/>
</dbReference>
<organism evidence="2 3">
    <name type="scientific">Roseiconus nitratireducens</name>
    <dbReference type="NCBI Taxonomy" id="2605748"/>
    <lineage>
        <taxon>Bacteria</taxon>
        <taxon>Pseudomonadati</taxon>
        <taxon>Planctomycetota</taxon>
        <taxon>Planctomycetia</taxon>
        <taxon>Pirellulales</taxon>
        <taxon>Pirellulaceae</taxon>
        <taxon>Roseiconus</taxon>
    </lineage>
</organism>
<dbReference type="SUPFAM" id="SSF69572">
    <property type="entry name" value="Activating enzymes of the ubiquitin-like proteins"/>
    <property type="match status" value="1"/>
</dbReference>
<dbReference type="CDD" id="cd01483">
    <property type="entry name" value="E1_enzyme_family"/>
    <property type="match status" value="1"/>
</dbReference>
<dbReference type="GO" id="GO:0061504">
    <property type="term" value="P:cyclic threonylcarbamoyladenosine biosynthetic process"/>
    <property type="evidence" value="ECO:0007669"/>
    <property type="project" value="TreeGrafter"/>
</dbReference>
<keyword evidence="3" id="KW-1185">Reference proteome</keyword>
<proteinExistence type="predicted"/>
<gene>
    <name evidence="2" type="ORF">FYK55_05060</name>
</gene>
<feature type="domain" description="THIF-type NAD/FAD binding fold" evidence="1">
    <location>
        <begin position="45"/>
        <end position="294"/>
    </location>
</feature>
<comment type="caution">
    <text evidence="2">The sequence shown here is derived from an EMBL/GenBank/DDBJ whole genome shotgun (WGS) entry which is preliminary data.</text>
</comment>
<keyword evidence="2" id="KW-0548">Nucleotidyltransferase</keyword>
<name>A0A5M6DFH8_9BACT</name>
<dbReference type="GO" id="GO:0016779">
    <property type="term" value="F:nucleotidyltransferase activity"/>
    <property type="evidence" value="ECO:0007669"/>
    <property type="project" value="UniProtKB-KW"/>
</dbReference>
<dbReference type="Proteomes" id="UP000324479">
    <property type="component" value="Unassembled WGS sequence"/>
</dbReference>
<dbReference type="InterPro" id="IPR000594">
    <property type="entry name" value="ThiF_NAD_FAD-bd"/>
</dbReference>
<dbReference type="InterPro" id="IPR045886">
    <property type="entry name" value="ThiF/MoeB/HesA"/>
</dbReference>
<dbReference type="Gene3D" id="3.40.50.720">
    <property type="entry name" value="NAD(P)-binding Rossmann-like Domain"/>
    <property type="match status" value="1"/>
</dbReference>
<dbReference type="GO" id="GO:0061503">
    <property type="term" value="F:tRNA threonylcarbamoyladenosine dehydratase"/>
    <property type="evidence" value="ECO:0007669"/>
    <property type="project" value="TreeGrafter"/>
</dbReference>
<protein>
    <submittedName>
        <fullName evidence="2">ThiF family adenylyltransferase</fullName>
    </submittedName>
</protein>